<dbReference type="RefSeq" id="WP_121220692.1">
    <property type="nucleotide sequence ID" value="NZ_JBIUBA010000002.1"/>
</dbReference>
<comment type="caution">
    <text evidence="1">The sequence shown here is derived from an EMBL/GenBank/DDBJ whole genome shotgun (WGS) entry which is preliminary data.</text>
</comment>
<organism evidence="1 2">
    <name type="scientific">Saccharothrix variisporea</name>
    <dbReference type="NCBI Taxonomy" id="543527"/>
    <lineage>
        <taxon>Bacteria</taxon>
        <taxon>Bacillati</taxon>
        <taxon>Actinomycetota</taxon>
        <taxon>Actinomycetes</taxon>
        <taxon>Pseudonocardiales</taxon>
        <taxon>Pseudonocardiaceae</taxon>
        <taxon>Saccharothrix</taxon>
    </lineage>
</organism>
<reference evidence="1 2" key="1">
    <citation type="submission" date="2018-10" db="EMBL/GenBank/DDBJ databases">
        <title>Sequencing the genomes of 1000 actinobacteria strains.</title>
        <authorList>
            <person name="Klenk H.-P."/>
        </authorList>
    </citation>
    <scope>NUCLEOTIDE SEQUENCE [LARGE SCALE GENOMIC DNA]</scope>
    <source>
        <strain evidence="1 2">DSM 43911</strain>
    </source>
</reference>
<dbReference type="EMBL" id="RBXR01000001">
    <property type="protein sequence ID" value="RKT69158.1"/>
    <property type="molecule type" value="Genomic_DNA"/>
</dbReference>
<sequence length="145" mass="16790">MSESYFLYHTWPFKIEDDDEGNPVGYLLDVRTGQFDRDDRPIPEVLSASPTGDHTSVDRERFIWRTEEERALHLTGDGPVFALYETIDAIYERKAREGRKRLTQEELALVRALRRRTFGMWEEEAARRAAGQPPTFTVRAKTGKG</sequence>
<protein>
    <submittedName>
        <fullName evidence="1">Uncharacterized protein</fullName>
    </submittedName>
</protein>
<evidence type="ECO:0000313" key="1">
    <source>
        <dbReference type="EMBL" id="RKT69158.1"/>
    </source>
</evidence>
<accession>A0A495XC99</accession>
<dbReference type="Proteomes" id="UP000272729">
    <property type="component" value="Unassembled WGS sequence"/>
</dbReference>
<dbReference type="AlphaFoldDB" id="A0A495XC99"/>
<evidence type="ECO:0000313" key="2">
    <source>
        <dbReference type="Proteomes" id="UP000272729"/>
    </source>
</evidence>
<keyword evidence="2" id="KW-1185">Reference proteome</keyword>
<name>A0A495XC99_9PSEU</name>
<dbReference type="OrthoDB" id="4564732at2"/>
<gene>
    <name evidence="1" type="ORF">DFJ66_2353</name>
</gene>
<proteinExistence type="predicted"/>